<dbReference type="Pfam" id="PF01300">
    <property type="entry name" value="Sua5_yciO_yrdC"/>
    <property type="match status" value="1"/>
</dbReference>
<dbReference type="SUPFAM" id="SSF54975">
    <property type="entry name" value="Acylphosphatase/BLUF domain-like"/>
    <property type="match status" value="1"/>
</dbReference>
<sequence>MTSALFLARRWLLTGRVQGVGFRPYVYRLARQYHLTGWVRNLAGTVEIHAQGNPEQLQCFADDLLRHAPPLSQARIASCEPAALESCAQFDIRVSQKQTHAEIHVPPDYFVCPDCLREMRDPQDRRYRYPFINCTQCGPRYTLIERLPYDRPNTSMARFPLCPECEKEYNNPLDRRFHAQPLACPVCGPQLSFVSPHKIVASQQNHDFALCAAVDALKQGLIVAVKGIGGYHLLCDAQQHVAIQRLRRRKPRLAKPLAVLFPEQGEDGLTQIHTYLHCDDVEAAWLRDPSRPIVLLRERGGKKRLSPLIAPGLNEVGAMLPYSPLHHWLLDEFGAPLVATSANVSGEPVLIEAESVQQRLPWVDAYLHHNRPILRPADDSVFRQIQRRMRPVRLGRGHTPLELQLRYPIAQPTLAVGGHLKNTIAIAWDKRLVVSPHIGVLDSPRSVDTFTQTIDTLQRLYQVDIQAVIHDAHPDYQSTRWAKQSGFPSYSVLHHHAHASALAGEYAPDQTWLMFVWDGVGYGEKRQLWGGEVFHGHVGQWRRVGHCRPFTLPGGDKVGREPWRSAAALCWEVGDHWLPPLAKSDWVYEAWTRRLNCAESTSVGRLFDAAAALLGLVYVSNYEAQGAMLLESLASDSDAPGPILPISWDQAGTCVFDWSVLIPFLQDNSLSMAERSHGFHQSLARALAEQARSLAKITGCTRIGLCGGVFQNRVLTDLCVSLLQLLGFTVAIAERLPSNDAGIATGQILHYSENALM</sequence>
<dbReference type="PIRSF" id="PIRSF006256">
    <property type="entry name" value="CMPcnvr_hdrg_mat"/>
    <property type="match status" value="1"/>
</dbReference>
<dbReference type="Proteomes" id="UP000194798">
    <property type="component" value="Unassembled WGS sequence"/>
</dbReference>
<comment type="catalytic activity">
    <reaction evidence="7 8">
        <text>C-terminal L-cysteinyl-[HypE protein] + carbamoyl phosphate + ATP + H2O = C-terminal S-carboxamide-L-cysteinyl-[HypE protein] + AMP + phosphate + diphosphate + H(+)</text>
        <dbReference type="Rhea" id="RHEA:55636"/>
        <dbReference type="Rhea" id="RHEA-COMP:14247"/>
        <dbReference type="Rhea" id="RHEA-COMP:14392"/>
        <dbReference type="ChEBI" id="CHEBI:15377"/>
        <dbReference type="ChEBI" id="CHEBI:15378"/>
        <dbReference type="ChEBI" id="CHEBI:30616"/>
        <dbReference type="ChEBI" id="CHEBI:33019"/>
        <dbReference type="ChEBI" id="CHEBI:43474"/>
        <dbReference type="ChEBI" id="CHEBI:58228"/>
        <dbReference type="ChEBI" id="CHEBI:76913"/>
        <dbReference type="ChEBI" id="CHEBI:139126"/>
        <dbReference type="ChEBI" id="CHEBI:456215"/>
    </reaction>
</comment>
<dbReference type="Gene3D" id="3.30.420.40">
    <property type="match status" value="1"/>
</dbReference>
<gene>
    <name evidence="12" type="ORF">TPSD3_14645</name>
</gene>
<dbReference type="Gene3D" id="3.30.420.360">
    <property type="match status" value="1"/>
</dbReference>
<keyword evidence="12" id="KW-0808">Transferase</keyword>
<dbReference type="InterPro" id="IPR004421">
    <property type="entry name" value="Carbamoyltransferase_HypF"/>
</dbReference>
<dbReference type="Gene3D" id="3.90.870.50">
    <property type="match status" value="1"/>
</dbReference>
<dbReference type="SUPFAM" id="SSF55821">
    <property type="entry name" value="YrdC/RibB"/>
    <property type="match status" value="1"/>
</dbReference>
<dbReference type="RefSeq" id="WP_086489297.1">
    <property type="nucleotide sequence ID" value="NZ_MSLT01000023.1"/>
</dbReference>
<evidence type="ECO:0000259" key="11">
    <source>
        <dbReference type="PROSITE" id="PS51163"/>
    </source>
</evidence>
<evidence type="ECO:0000313" key="12">
    <source>
        <dbReference type="EMBL" id="OUD12348.1"/>
    </source>
</evidence>
<evidence type="ECO:0000256" key="3">
    <source>
        <dbReference type="ARBA" id="ARBA00022598"/>
    </source>
</evidence>
<dbReference type="Pfam" id="PF00708">
    <property type="entry name" value="Acylphosphatase"/>
    <property type="match status" value="1"/>
</dbReference>
<evidence type="ECO:0000256" key="5">
    <source>
        <dbReference type="ARBA" id="ARBA00022771"/>
    </source>
</evidence>
<dbReference type="InterPro" id="IPR055128">
    <property type="entry name" value="HypF_C_2"/>
</dbReference>
<evidence type="ECO:0000256" key="4">
    <source>
        <dbReference type="ARBA" id="ARBA00022723"/>
    </source>
</evidence>
<comment type="catalytic activity">
    <reaction evidence="9">
        <text>an acyl phosphate + H2O = a carboxylate + phosphate + H(+)</text>
        <dbReference type="Rhea" id="RHEA:14965"/>
        <dbReference type="ChEBI" id="CHEBI:15377"/>
        <dbReference type="ChEBI" id="CHEBI:15378"/>
        <dbReference type="ChEBI" id="CHEBI:29067"/>
        <dbReference type="ChEBI" id="CHEBI:43474"/>
        <dbReference type="ChEBI" id="CHEBI:59918"/>
        <dbReference type="EC" id="3.6.1.7"/>
    </reaction>
</comment>
<comment type="pathway">
    <text evidence="1 8">Protein modification; [NiFe] hydrogenase maturation.</text>
</comment>
<dbReference type="GO" id="GO:0003998">
    <property type="term" value="F:acylphosphatase activity"/>
    <property type="evidence" value="ECO:0007669"/>
    <property type="project" value="UniProtKB-EC"/>
</dbReference>
<dbReference type="InterPro" id="IPR041440">
    <property type="entry name" value="HypF_C"/>
</dbReference>
<dbReference type="GO" id="GO:0003725">
    <property type="term" value="F:double-stranded RNA binding"/>
    <property type="evidence" value="ECO:0007669"/>
    <property type="project" value="InterPro"/>
</dbReference>
<evidence type="ECO:0000256" key="6">
    <source>
        <dbReference type="ARBA" id="ARBA00022833"/>
    </source>
</evidence>
<feature type="domain" description="Acylphosphatase-like" evidence="10">
    <location>
        <begin position="8"/>
        <end position="94"/>
    </location>
</feature>
<comment type="similarity">
    <text evidence="2 8">Belongs to the carbamoyltransferase HypF family.</text>
</comment>
<dbReference type="Gene3D" id="3.30.110.120">
    <property type="match status" value="1"/>
</dbReference>
<reference evidence="12 13" key="1">
    <citation type="submission" date="2016-12" db="EMBL/GenBank/DDBJ databases">
        <title>Thioflexothrix psekupsii D3 genome sequencing and assembly.</title>
        <authorList>
            <person name="Fomenkov A."/>
            <person name="Vincze T."/>
            <person name="Grabovich M."/>
            <person name="Anton B.P."/>
            <person name="Dubinina G."/>
            <person name="Orlova M."/>
            <person name="Belousova E."/>
            <person name="Roberts R.J."/>
        </authorList>
    </citation>
    <scope>NUCLEOTIDE SEQUENCE [LARGE SCALE GENOMIC DNA]</scope>
    <source>
        <strain evidence="12">D3</strain>
    </source>
</reference>
<keyword evidence="6" id="KW-0862">Zinc</keyword>
<keyword evidence="13" id="KW-1185">Reference proteome</keyword>
<keyword evidence="5" id="KW-0863">Zinc-finger</keyword>
<dbReference type="InterPro" id="IPR051060">
    <property type="entry name" value="Carbamoyltrans_HypF-like"/>
</dbReference>
<dbReference type="PROSITE" id="PS00150">
    <property type="entry name" value="ACYLPHOSPHATASE_1"/>
    <property type="match status" value="1"/>
</dbReference>
<dbReference type="GO" id="GO:0008270">
    <property type="term" value="F:zinc ion binding"/>
    <property type="evidence" value="ECO:0007669"/>
    <property type="project" value="UniProtKB-KW"/>
</dbReference>
<comment type="caution">
    <text evidence="12">The sequence shown here is derived from an EMBL/GenBank/DDBJ whole genome shotgun (WGS) entry which is preliminary data.</text>
</comment>
<proteinExistence type="inferred from homology"/>
<dbReference type="PANTHER" id="PTHR42959:SF1">
    <property type="entry name" value="CARBAMOYLTRANSFERASE HYPF"/>
    <property type="match status" value="1"/>
</dbReference>
<evidence type="ECO:0000256" key="2">
    <source>
        <dbReference type="ARBA" id="ARBA00008097"/>
    </source>
</evidence>
<dbReference type="InterPro" id="IPR006070">
    <property type="entry name" value="Sua5-like_dom"/>
</dbReference>
<keyword evidence="4" id="KW-0479">Metal-binding</keyword>
<dbReference type="OrthoDB" id="9808093at2"/>
<evidence type="ECO:0000313" key="13">
    <source>
        <dbReference type="Proteomes" id="UP000194798"/>
    </source>
</evidence>
<dbReference type="InterPro" id="IPR001792">
    <property type="entry name" value="Acylphosphatase-like_dom"/>
</dbReference>
<evidence type="ECO:0000256" key="7">
    <source>
        <dbReference type="ARBA" id="ARBA00048220"/>
    </source>
</evidence>
<evidence type="ECO:0000259" key="10">
    <source>
        <dbReference type="PROSITE" id="PS51160"/>
    </source>
</evidence>
<accession>A0A251X5G2</accession>
<keyword evidence="3" id="KW-0436">Ligase</keyword>
<dbReference type="InterPro" id="IPR017968">
    <property type="entry name" value="Acylphosphatase_CS"/>
</dbReference>
<feature type="active site" evidence="9">
    <location>
        <position position="41"/>
    </location>
</feature>
<dbReference type="GO" id="GO:0016874">
    <property type="term" value="F:ligase activity"/>
    <property type="evidence" value="ECO:0007669"/>
    <property type="project" value="UniProtKB-UniRule"/>
</dbReference>
<dbReference type="GO" id="GO:0051604">
    <property type="term" value="P:protein maturation"/>
    <property type="evidence" value="ECO:0007669"/>
    <property type="project" value="TreeGrafter"/>
</dbReference>
<evidence type="ECO:0000256" key="1">
    <source>
        <dbReference type="ARBA" id="ARBA00004711"/>
    </source>
</evidence>
<dbReference type="PROSITE" id="PS51160">
    <property type="entry name" value="ACYLPHOSPHATASE_3"/>
    <property type="match status" value="1"/>
</dbReference>
<dbReference type="InterPro" id="IPR036046">
    <property type="entry name" value="Acylphosphatase-like_dom_sf"/>
</dbReference>
<feature type="active site" evidence="9">
    <location>
        <position position="23"/>
    </location>
</feature>
<dbReference type="Pfam" id="PF17788">
    <property type="entry name" value="HypF_C"/>
    <property type="match status" value="1"/>
</dbReference>
<dbReference type="EC" id="6.2.-.-" evidence="8"/>
<dbReference type="InterPro" id="IPR017945">
    <property type="entry name" value="DHBP_synth_RibB-like_a/b_dom"/>
</dbReference>
<organism evidence="12 13">
    <name type="scientific">Thioflexithrix psekupsensis</name>
    <dbReference type="NCBI Taxonomy" id="1570016"/>
    <lineage>
        <taxon>Bacteria</taxon>
        <taxon>Pseudomonadati</taxon>
        <taxon>Pseudomonadota</taxon>
        <taxon>Gammaproteobacteria</taxon>
        <taxon>Thiotrichales</taxon>
        <taxon>Thioflexithrix</taxon>
    </lineage>
</organism>
<keyword evidence="9" id="KW-0378">Hydrolase</keyword>
<name>A0A251X5G2_9GAMM</name>
<dbReference type="Pfam" id="PF22521">
    <property type="entry name" value="HypF_C_2"/>
    <property type="match status" value="1"/>
</dbReference>
<protein>
    <recommendedName>
        <fullName evidence="8">Carbamoyltransferase HypF</fullName>
        <ecNumber evidence="8">6.2.-.-</ecNumber>
    </recommendedName>
</protein>
<dbReference type="Pfam" id="PF07503">
    <property type="entry name" value="zf-HYPF"/>
    <property type="match status" value="2"/>
</dbReference>
<comment type="function">
    <text evidence="8">Involved in the maturation of [NiFe] hydrogenases. Along with HypE, it catalyzes the synthesis of the CN ligands of the active site iron of [NiFe]-hydrogenases. HypF functions as a carbamoyl transferase using carbamoylphosphate as a substrate and transferring the carboxamido moiety in an ATP-dependent reaction to the thiolate of the C-terminal cysteine of HypE yielding a protein-S-carboxamide.</text>
</comment>
<evidence type="ECO:0000256" key="8">
    <source>
        <dbReference type="PIRNR" id="PIRNR006256"/>
    </source>
</evidence>
<dbReference type="NCBIfam" id="TIGR00143">
    <property type="entry name" value="hypF"/>
    <property type="match status" value="1"/>
</dbReference>
<dbReference type="PANTHER" id="PTHR42959">
    <property type="entry name" value="CARBAMOYLTRANSFERASE"/>
    <property type="match status" value="1"/>
</dbReference>
<dbReference type="GO" id="GO:0016743">
    <property type="term" value="F:carboxyl- or carbamoyltransferase activity"/>
    <property type="evidence" value="ECO:0007669"/>
    <property type="project" value="UniProtKB-UniRule"/>
</dbReference>
<dbReference type="InterPro" id="IPR011125">
    <property type="entry name" value="Znf_HypF"/>
</dbReference>
<dbReference type="EMBL" id="MSLT01000023">
    <property type="protein sequence ID" value="OUD12348.1"/>
    <property type="molecule type" value="Genomic_DNA"/>
</dbReference>
<evidence type="ECO:0000256" key="9">
    <source>
        <dbReference type="PROSITE-ProRule" id="PRU00520"/>
    </source>
</evidence>
<feature type="domain" description="YrdC-like" evidence="11">
    <location>
        <begin position="207"/>
        <end position="397"/>
    </location>
</feature>
<dbReference type="AlphaFoldDB" id="A0A251X5G2"/>
<dbReference type="PROSITE" id="PS51163">
    <property type="entry name" value="YRDC"/>
    <property type="match status" value="1"/>
</dbReference>
<dbReference type="UniPathway" id="UPA00335"/>